<dbReference type="RefSeq" id="WP_063366300.1">
    <property type="nucleotide sequence ID" value="NZ_AUYC01000002.1"/>
</dbReference>
<keyword evidence="1" id="KW-0812">Transmembrane</keyword>
<reference evidence="2 3" key="1">
    <citation type="submission" date="2013-07" db="EMBL/GenBank/DDBJ databases">
        <title>Comparative Genomic and Metabolomic Analysis of Twelve Strains of Pseudoalteromonas luteoviolacea.</title>
        <authorList>
            <person name="Vynne N.G."/>
            <person name="Mansson M."/>
            <person name="Gram L."/>
        </authorList>
    </citation>
    <scope>NUCLEOTIDE SEQUENCE [LARGE SCALE GENOMIC DNA]</scope>
    <source>
        <strain evidence="2 3">CPMOR-1</strain>
    </source>
</reference>
<dbReference type="Proteomes" id="UP000076486">
    <property type="component" value="Unassembled WGS sequence"/>
</dbReference>
<proteinExistence type="predicted"/>
<evidence type="ECO:0000256" key="1">
    <source>
        <dbReference type="SAM" id="Phobius"/>
    </source>
</evidence>
<gene>
    <name evidence="2" type="ORF">N473_07365</name>
</gene>
<accession>A0A167NGQ3</accession>
<evidence type="ECO:0000313" key="2">
    <source>
        <dbReference type="EMBL" id="KZN68236.1"/>
    </source>
</evidence>
<organism evidence="2 3">
    <name type="scientific">Pseudoalteromonas luteoviolacea CPMOR-1</name>
    <dbReference type="NCBI Taxonomy" id="1365248"/>
    <lineage>
        <taxon>Bacteria</taxon>
        <taxon>Pseudomonadati</taxon>
        <taxon>Pseudomonadota</taxon>
        <taxon>Gammaproteobacteria</taxon>
        <taxon>Alteromonadales</taxon>
        <taxon>Pseudoalteromonadaceae</taxon>
        <taxon>Pseudoalteromonas</taxon>
    </lineage>
</organism>
<feature type="transmembrane region" description="Helical" evidence="1">
    <location>
        <begin position="36"/>
        <end position="56"/>
    </location>
</feature>
<keyword evidence="1" id="KW-1133">Transmembrane helix</keyword>
<dbReference type="PATRIC" id="fig|1365248.3.peg.145"/>
<evidence type="ECO:0000313" key="3">
    <source>
        <dbReference type="Proteomes" id="UP000076486"/>
    </source>
</evidence>
<name>A0A167NGQ3_9GAMM</name>
<feature type="transmembrane region" description="Helical" evidence="1">
    <location>
        <begin position="12"/>
        <end position="30"/>
    </location>
</feature>
<protein>
    <submittedName>
        <fullName evidence="2">Uncharacterized protein</fullName>
    </submittedName>
</protein>
<comment type="caution">
    <text evidence="2">The sequence shown here is derived from an EMBL/GenBank/DDBJ whole genome shotgun (WGS) entry which is preliminary data.</text>
</comment>
<dbReference type="AlphaFoldDB" id="A0A167NGQ3"/>
<keyword evidence="1" id="KW-0472">Membrane</keyword>
<feature type="transmembrane region" description="Helical" evidence="1">
    <location>
        <begin position="140"/>
        <end position="158"/>
    </location>
</feature>
<dbReference type="EMBL" id="AUYC01000002">
    <property type="protein sequence ID" value="KZN68236.1"/>
    <property type="molecule type" value="Genomic_DNA"/>
</dbReference>
<sequence>MNRFYSKEIPNLIIMMVIATVTSVCFLESWREEFALYVIIILILLWAIIVGLSYEVNENKIVFYKFNYRYISILFEDVEFLTFFGRTFSIMTYLNRPVILLGLKRTDVNLILNKVNKSCGGFNNEEFFVILNNAKLLRGVVQDVGILSFIMYLLFFVINPSVEVGFIVTCFFWVSFSVSLILKLKGIKKL</sequence>
<feature type="transmembrane region" description="Helical" evidence="1">
    <location>
        <begin position="164"/>
        <end position="182"/>
    </location>
</feature>